<feature type="domain" description="Exoribonuclease phosphorolytic" evidence="10">
    <location>
        <begin position="43"/>
        <end position="179"/>
    </location>
</feature>
<evidence type="ECO:0000256" key="3">
    <source>
        <dbReference type="ARBA" id="ARBA00006678"/>
    </source>
</evidence>
<comment type="similarity">
    <text evidence="3">Belongs to the RNase PH family.</text>
</comment>
<dbReference type="InterPro" id="IPR027408">
    <property type="entry name" value="PNPase/RNase_PH_dom_sf"/>
</dbReference>
<dbReference type="SUPFAM" id="SSF55666">
    <property type="entry name" value="Ribonuclease PH domain 2-like"/>
    <property type="match status" value="1"/>
</dbReference>
<keyword evidence="12" id="KW-1185">Reference proteome</keyword>
<dbReference type="GO" id="GO:0016075">
    <property type="term" value="P:rRNA catabolic process"/>
    <property type="evidence" value="ECO:0007669"/>
    <property type="project" value="TreeGrafter"/>
</dbReference>
<accession>A0AAF0DZR7</accession>
<comment type="subcellular location">
    <subcellularLocation>
        <location evidence="1">Cytoplasm</location>
    </subcellularLocation>
    <subcellularLocation>
        <location evidence="2">Nucleus</location>
        <location evidence="2">Nucleolus</location>
    </subcellularLocation>
</comment>
<dbReference type="GO" id="GO:0034476">
    <property type="term" value="P:U5 snRNA 3'-end processing"/>
    <property type="evidence" value="ECO:0007669"/>
    <property type="project" value="TreeGrafter"/>
</dbReference>
<organism evidence="11 12">
    <name type="scientific">Malassezia brasiliensis</name>
    <dbReference type="NCBI Taxonomy" id="1821822"/>
    <lineage>
        <taxon>Eukaryota</taxon>
        <taxon>Fungi</taxon>
        <taxon>Dikarya</taxon>
        <taxon>Basidiomycota</taxon>
        <taxon>Ustilaginomycotina</taxon>
        <taxon>Malasseziomycetes</taxon>
        <taxon>Malasseziales</taxon>
        <taxon>Malasseziaceae</taxon>
        <taxon>Malassezia</taxon>
    </lineage>
</organism>
<evidence type="ECO:0000256" key="8">
    <source>
        <dbReference type="ARBA" id="ARBA00023242"/>
    </source>
</evidence>
<dbReference type="GO" id="GO:0000177">
    <property type="term" value="C:cytoplasmic exosome (RNase complex)"/>
    <property type="evidence" value="ECO:0007669"/>
    <property type="project" value="TreeGrafter"/>
</dbReference>
<evidence type="ECO:0000256" key="5">
    <source>
        <dbReference type="ARBA" id="ARBA00022552"/>
    </source>
</evidence>
<protein>
    <recommendedName>
        <fullName evidence="9">Ribosomal RNA-processing protein 43</fullName>
    </recommendedName>
</protein>
<evidence type="ECO:0000259" key="10">
    <source>
        <dbReference type="Pfam" id="PF01138"/>
    </source>
</evidence>
<dbReference type="PANTHER" id="PTHR11097:SF9">
    <property type="entry name" value="EXOSOME COMPLEX COMPONENT RRP43"/>
    <property type="match status" value="1"/>
</dbReference>
<dbReference type="GO" id="GO:0034473">
    <property type="term" value="P:U1 snRNA 3'-end processing"/>
    <property type="evidence" value="ECO:0007669"/>
    <property type="project" value="TreeGrafter"/>
</dbReference>
<dbReference type="Gene3D" id="3.30.230.70">
    <property type="entry name" value="GHMP Kinase, N-terminal domain"/>
    <property type="match status" value="1"/>
</dbReference>
<dbReference type="GO" id="GO:0035925">
    <property type="term" value="F:mRNA 3'-UTR AU-rich region binding"/>
    <property type="evidence" value="ECO:0007669"/>
    <property type="project" value="TreeGrafter"/>
</dbReference>
<dbReference type="InterPro" id="IPR050590">
    <property type="entry name" value="Exosome_comp_Rrp42_subfam"/>
</dbReference>
<dbReference type="GO" id="GO:0071035">
    <property type="term" value="P:nuclear polyadenylation-dependent rRNA catabolic process"/>
    <property type="evidence" value="ECO:0007669"/>
    <property type="project" value="TreeGrafter"/>
</dbReference>
<evidence type="ECO:0000313" key="11">
    <source>
        <dbReference type="EMBL" id="WFC96520.1"/>
    </source>
</evidence>
<gene>
    <name evidence="11" type="ORF">MBRA1_003181</name>
</gene>
<dbReference type="GO" id="GO:0000467">
    <property type="term" value="P:exonucleolytic trimming to generate mature 3'-end of 5.8S rRNA from tricistronic rRNA transcript (SSU-rRNA, 5.8S rRNA, LSU-rRNA)"/>
    <property type="evidence" value="ECO:0007669"/>
    <property type="project" value="TreeGrafter"/>
</dbReference>
<dbReference type="InterPro" id="IPR020568">
    <property type="entry name" value="Ribosomal_Su5_D2-typ_SF"/>
</dbReference>
<dbReference type="GO" id="GO:0034475">
    <property type="term" value="P:U4 snRNA 3'-end processing"/>
    <property type="evidence" value="ECO:0007669"/>
    <property type="project" value="TreeGrafter"/>
</dbReference>
<keyword evidence="8" id="KW-0539">Nucleus</keyword>
<sequence length="294" mass="31795">MAAASGAADADVQTAIYKKLYPVDFLRRHLEEQIREDGRALHEFRPVSLATGILTQAYGSALVRFGTGTMVTAAVQVHIAEPHHDRPHEGFVVPTIDLSPLCSPQYRAGPPGDEAQALAHYLQRFLDESRALPRESLCIEPGIAVWCVYVDLVVVSEDGNVLDAAALAAIAALANARLPRVLRCEDASACVCARERTEKLALTHLPMLATFGLVDATYLLADVTAFEGSLTAGTTHIGIAEADDEADVFFVRHAGNALAAHAQLHNHALLEHCIEAARGRAQMLRKLLRESLKQ</sequence>
<name>A0AAF0DZR7_9BASI</name>
<keyword evidence="5" id="KW-0698">rRNA processing</keyword>
<dbReference type="InterPro" id="IPR036345">
    <property type="entry name" value="ExoRNase_PH_dom2_sf"/>
</dbReference>
<evidence type="ECO:0000256" key="1">
    <source>
        <dbReference type="ARBA" id="ARBA00004496"/>
    </source>
</evidence>
<evidence type="ECO:0000256" key="7">
    <source>
        <dbReference type="ARBA" id="ARBA00022884"/>
    </source>
</evidence>
<dbReference type="GO" id="GO:0071038">
    <property type="term" value="P:TRAMP-dependent tRNA surveillance pathway"/>
    <property type="evidence" value="ECO:0007669"/>
    <property type="project" value="TreeGrafter"/>
</dbReference>
<keyword evidence="4" id="KW-0963">Cytoplasm</keyword>
<dbReference type="AlphaFoldDB" id="A0AAF0DZR7"/>
<keyword evidence="6" id="KW-0271">Exosome</keyword>
<dbReference type="InterPro" id="IPR001247">
    <property type="entry name" value="ExoRNase_PH_dom1"/>
</dbReference>
<dbReference type="GO" id="GO:0005730">
    <property type="term" value="C:nucleolus"/>
    <property type="evidence" value="ECO:0007669"/>
    <property type="project" value="UniProtKB-SubCell"/>
</dbReference>
<dbReference type="FunFam" id="3.30.230.70:FF:000017">
    <property type="entry name" value="Exosome complex component Rrp42"/>
    <property type="match status" value="1"/>
</dbReference>
<reference evidence="11" key="1">
    <citation type="submission" date="2023-03" db="EMBL/GenBank/DDBJ databases">
        <title>Mating type loci evolution in Malassezia.</title>
        <authorList>
            <person name="Coelho M.A."/>
        </authorList>
    </citation>
    <scope>NUCLEOTIDE SEQUENCE</scope>
    <source>
        <strain evidence="11">CBS 14135</strain>
    </source>
</reference>
<proteinExistence type="inferred from homology"/>
<dbReference type="SUPFAM" id="SSF54211">
    <property type="entry name" value="Ribosomal protein S5 domain 2-like"/>
    <property type="match status" value="1"/>
</dbReference>
<dbReference type="GO" id="GO:0000176">
    <property type="term" value="C:nuclear exosome (RNase complex)"/>
    <property type="evidence" value="ECO:0007669"/>
    <property type="project" value="TreeGrafter"/>
</dbReference>
<keyword evidence="7" id="KW-0694">RNA-binding</keyword>
<dbReference type="EMBL" id="CP119954">
    <property type="protein sequence ID" value="WFC96520.1"/>
    <property type="molecule type" value="Genomic_DNA"/>
</dbReference>
<evidence type="ECO:0000256" key="9">
    <source>
        <dbReference type="ARBA" id="ARBA00030617"/>
    </source>
</evidence>
<dbReference type="Pfam" id="PF01138">
    <property type="entry name" value="RNase_PH"/>
    <property type="match status" value="1"/>
</dbReference>
<dbReference type="GO" id="GO:0071028">
    <property type="term" value="P:nuclear mRNA surveillance"/>
    <property type="evidence" value="ECO:0007669"/>
    <property type="project" value="TreeGrafter"/>
</dbReference>
<evidence type="ECO:0000313" key="12">
    <source>
        <dbReference type="Proteomes" id="UP001216638"/>
    </source>
</evidence>
<evidence type="ECO:0000256" key="6">
    <source>
        <dbReference type="ARBA" id="ARBA00022835"/>
    </source>
</evidence>
<dbReference type="Proteomes" id="UP001216638">
    <property type="component" value="Chromosome 4"/>
</dbReference>
<dbReference type="PANTHER" id="PTHR11097">
    <property type="entry name" value="EXOSOME COMPLEX EXONUCLEASE RIBOSOMAL RNA PROCESSING PROTEIN"/>
    <property type="match status" value="1"/>
</dbReference>
<evidence type="ECO:0000256" key="2">
    <source>
        <dbReference type="ARBA" id="ARBA00004604"/>
    </source>
</evidence>
<evidence type="ECO:0000256" key="4">
    <source>
        <dbReference type="ARBA" id="ARBA00022490"/>
    </source>
</evidence>